<dbReference type="Pfam" id="PF22062">
    <property type="entry name" value="OB_DPOA2"/>
    <property type="match status" value="1"/>
</dbReference>
<dbReference type="Proteomes" id="UP000503462">
    <property type="component" value="Chromosome 1"/>
</dbReference>
<evidence type="ECO:0000313" key="9">
    <source>
        <dbReference type="EMBL" id="QIW94859.1"/>
    </source>
</evidence>
<keyword evidence="4 6" id="KW-0235">DNA replication</keyword>
<protein>
    <recommendedName>
        <fullName evidence="3 6">DNA polymerase alpha subunit B</fullName>
    </recommendedName>
</protein>
<dbReference type="Gene3D" id="3.60.21.60">
    <property type="match status" value="2"/>
</dbReference>
<dbReference type="OrthoDB" id="336885at2759"/>
<dbReference type="PANTHER" id="PTHR23061">
    <property type="entry name" value="DNA POLYMERASE 2 ALPHA 70 KDA SUBUNIT"/>
    <property type="match status" value="1"/>
</dbReference>
<reference evidence="9 10" key="1">
    <citation type="journal article" date="2016" name="Sci. Rep.">
        <title>Peltaster fructicola genome reveals evolution from an invasive phytopathogen to an ectophytic parasite.</title>
        <authorList>
            <person name="Xu C."/>
            <person name="Chen H."/>
            <person name="Gleason M.L."/>
            <person name="Xu J.R."/>
            <person name="Liu H."/>
            <person name="Zhang R."/>
            <person name="Sun G."/>
        </authorList>
    </citation>
    <scope>NUCLEOTIDE SEQUENCE [LARGE SCALE GENOMIC DNA]</scope>
    <source>
        <strain evidence="9 10">LNHT1506</strain>
    </source>
</reference>
<evidence type="ECO:0000313" key="10">
    <source>
        <dbReference type="Proteomes" id="UP000503462"/>
    </source>
</evidence>
<evidence type="ECO:0000256" key="1">
    <source>
        <dbReference type="ARBA" id="ARBA00004123"/>
    </source>
</evidence>
<dbReference type="InterPro" id="IPR054300">
    <property type="entry name" value="OB_DPOA2"/>
</dbReference>
<evidence type="ECO:0000256" key="6">
    <source>
        <dbReference type="PIRNR" id="PIRNR018300"/>
    </source>
</evidence>
<dbReference type="EMBL" id="CP051139">
    <property type="protein sequence ID" value="QIW94859.1"/>
    <property type="molecule type" value="Genomic_DNA"/>
</dbReference>
<evidence type="ECO:0000256" key="5">
    <source>
        <dbReference type="ARBA" id="ARBA00023242"/>
    </source>
</evidence>
<dbReference type="Pfam" id="PF04042">
    <property type="entry name" value="DNA_pol_E_B"/>
    <property type="match status" value="1"/>
</dbReference>
<proteinExistence type="inferred from homology"/>
<sequence>MDDQAQQLNHLFAPNASLTKDILSELESICRLYSLDAQELFYKWESYAIKMGAESTLVSYKTVRDFRKDLEDAVDRESRAKVPQSNKKQVTATPRVSMGGDSFAMMDGIMGGTPARTNSMKRKPAGDFQTPATKAMKNGIHSSPLSASHPTATTFADRSNPGQIMETLNAHLPLAETPSEPVLESRVKLKANTDLPRFAYRSMAMKLSSASEMLDDRIDNFTELVCTHHKLSRSAFGSPAAQSSAEIVAVGRIACDQPNGKLNAASLVLEADRQLGAGMRVPLKFEDGVGYDLFPGKIVALRGTNVSGQYFSVSEVLAMPIIPPTASTPTEIDIYNDRLTGADGERRPLSLQIACGPYTTEAELDFVALNTLLENAAESKPDVLILTGPFLDLEHPVVASGDFEAHLPADAKIDPDRATLNDVFRALIASKINALVQATPSIIIIMVPSIRDAISKHVSFPQDRLPRPALGLPKQVQIVTNPIMLSINEIHFGIVSEDVLSELRRSNVYRAASSSKYGDDVLARLSTQLIDQRHFFPVFPPQAREDAPKVTAIAGEVPEIGGEERLPVGASLDLEYLKLGEWLSALPDVLITPSVLTPFAKVIRGVLCINPGTLSKKRGAGTLAAISVQPRQLTDDEREADVVLHKVYERARVDITRI</sequence>
<dbReference type="AlphaFoldDB" id="A0A6H0XK19"/>
<comment type="subcellular location">
    <subcellularLocation>
        <location evidence="1 6">Nucleus</location>
    </subcellularLocation>
</comment>
<evidence type="ECO:0000256" key="4">
    <source>
        <dbReference type="ARBA" id="ARBA00022705"/>
    </source>
</evidence>
<comment type="function">
    <text evidence="6">Accessory subunit of the DNA polymerase alpha complex (also known as the alpha DNA polymerase-primase complex) which plays an essential role in the initiation of DNA synthesis.</text>
</comment>
<dbReference type="GO" id="GO:0005658">
    <property type="term" value="C:alpha DNA polymerase:primase complex"/>
    <property type="evidence" value="ECO:0007669"/>
    <property type="project" value="TreeGrafter"/>
</dbReference>
<organism evidence="9 10">
    <name type="scientific">Peltaster fructicola</name>
    <dbReference type="NCBI Taxonomy" id="286661"/>
    <lineage>
        <taxon>Eukaryota</taxon>
        <taxon>Fungi</taxon>
        <taxon>Dikarya</taxon>
        <taxon>Ascomycota</taxon>
        <taxon>Pezizomycotina</taxon>
        <taxon>Dothideomycetes</taxon>
        <taxon>Dothideomycetes incertae sedis</taxon>
        <taxon>Peltaster</taxon>
    </lineage>
</organism>
<evidence type="ECO:0000256" key="2">
    <source>
        <dbReference type="ARBA" id="ARBA00007299"/>
    </source>
</evidence>
<comment type="similarity">
    <text evidence="2 6">Belongs to the DNA polymerase alpha subunit B family.</text>
</comment>
<dbReference type="PANTHER" id="PTHR23061:SF12">
    <property type="entry name" value="DNA POLYMERASE ALPHA SUBUNIT B"/>
    <property type="match status" value="1"/>
</dbReference>
<feature type="domain" description="DNA polymerase alpha subunit B OB" evidence="8">
    <location>
        <begin position="211"/>
        <end position="317"/>
    </location>
</feature>
<keyword evidence="10" id="KW-1185">Reference proteome</keyword>
<evidence type="ECO:0000259" key="7">
    <source>
        <dbReference type="Pfam" id="PF04042"/>
    </source>
</evidence>
<dbReference type="PIRSF" id="PIRSF018300">
    <property type="entry name" value="DNA_pol_alph_2"/>
    <property type="match status" value="1"/>
</dbReference>
<dbReference type="InterPro" id="IPR016722">
    <property type="entry name" value="DNA_pol_alpha_bsu"/>
</dbReference>
<dbReference type="InterPro" id="IPR007185">
    <property type="entry name" value="DNA_pol_a/d/e_bsu"/>
</dbReference>
<dbReference type="GO" id="GO:0003677">
    <property type="term" value="F:DNA binding"/>
    <property type="evidence" value="ECO:0007669"/>
    <property type="project" value="InterPro"/>
</dbReference>
<keyword evidence="5 6" id="KW-0539">Nucleus</keyword>
<evidence type="ECO:0000259" key="8">
    <source>
        <dbReference type="Pfam" id="PF22062"/>
    </source>
</evidence>
<accession>A0A6H0XK19</accession>
<name>A0A6H0XK19_9PEZI</name>
<evidence type="ECO:0000256" key="3">
    <source>
        <dbReference type="ARBA" id="ARBA00018596"/>
    </source>
</evidence>
<dbReference type="GO" id="GO:0006270">
    <property type="term" value="P:DNA replication initiation"/>
    <property type="evidence" value="ECO:0007669"/>
    <property type="project" value="TreeGrafter"/>
</dbReference>
<feature type="domain" description="DNA polymerase alpha/delta/epsilon subunit B" evidence="7">
    <location>
        <begin position="353"/>
        <end position="601"/>
    </location>
</feature>
<gene>
    <name evidence="9" type="ORF">AMS68_000377</name>
</gene>